<feature type="region of interest" description="Disordered" evidence="1">
    <location>
        <begin position="1"/>
        <end position="39"/>
    </location>
</feature>
<evidence type="ECO:0000256" key="1">
    <source>
        <dbReference type="SAM" id="MobiDB-lite"/>
    </source>
</evidence>
<gene>
    <name evidence="2" type="ORF">NPX13_g9525</name>
</gene>
<protein>
    <recommendedName>
        <fullName evidence="4">Endonuclease/exonuclease/phosphatase domain-containing protein</fullName>
    </recommendedName>
</protein>
<reference evidence="2" key="1">
    <citation type="submission" date="2022-07" db="EMBL/GenBank/DDBJ databases">
        <title>Genome Sequence of Xylaria arbuscula.</title>
        <authorList>
            <person name="Buettner E."/>
        </authorList>
    </citation>
    <scope>NUCLEOTIDE SEQUENCE</scope>
    <source>
        <strain evidence="2">VT107</strain>
    </source>
</reference>
<dbReference type="AlphaFoldDB" id="A0A9W8N6F5"/>
<name>A0A9W8N6F5_9PEZI</name>
<evidence type="ECO:0008006" key="4">
    <source>
        <dbReference type="Google" id="ProtNLM"/>
    </source>
</evidence>
<comment type="caution">
    <text evidence="2">The sequence shown here is derived from an EMBL/GenBank/DDBJ whole genome shotgun (WGS) entry which is preliminary data.</text>
</comment>
<dbReference type="SUPFAM" id="SSF56219">
    <property type="entry name" value="DNase I-like"/>
    <property type="match status" value="1"/>
</dbReference>
<feature type="compositionally biased region" description="Polar residues" evidence="1">
    <location>
        <begin position="10"/>
        <end position="26"/>
    </location>
</feature>
<dbReference type="Gene3D" id="3.60.10.10">
    <property type="entry name" value="Endonuclease/exonuclease/phosphatase"/>
    <property type="match status" value="1"/>
</dbReference>
<proteinExistence type="predicted"/>
<dbReference type="EMBL" id="JANPWZ010002369">
    <property type="protein sequence ID" value="KAJ3559511.1"/>
    <property type="molecule type" value="Genomic_DNA"/>
</dbReference>
<keyword evidence="3" id="KW-1185">Reference proteome</keyword>
<dbReference type="InterPro" id="IPR036691">
    <property type="entry name" value="Endo/exonu/phosph_ase_sf"/>
</dbReference>
<accession>A0A9W8N6F5</accession>
<evidence type="ECO:0000313" key="2">
    <source>
        <dbReference type="EMBL" id="KAJ3559511.1"/>
    </source>
</evidence>
<organism evidence="2 3">
    <name type="scientific">Xylaria arbuscula</name>
    <dbReference type="NCBI Taxonomy" id="114810"/>
    <lineage>
        <taxon>Eukaryota</taxon>
        <taxon>Fungi</taxon>
        <taxon>Dikarya</taxon>
        <taxon>Ascomycota</taxon>
        <taxon>Pezizomycotina</taxon>
        <taxon>Sordariomycetes</taxon>
        <taxon>Xylariomycetidae</taxon>
        <taxon>Xylariales</taxon>
        <taxon>Xylariaceae</taxon>
        <taxon>Xylaria</taxon>
    </lineage>
</organism>
<sequence>MVDTPDGSGSADSTGRGPTSDASGNRSRQKPDPASVCDKSGLAGIADEIDKALGPGGWVGTVFYGKESKLQRSEIAVIAKGVPAERLKQIHQDNELLKAVQDKYPEGAIWDLILLTPAGEPTRVMRRQRDSTIDLAWASETLATTHWGNLGWGGSDHRAFHVSVDLEATPAKAQRTTEGWNWPEMDRIRAKAEAQAVITGKGVPSTPGELEITCDMLIA</sequence>
<evidence type="ECO:0000313" key="3">
    <source>
        <dbReference type="Proteomes" id="UP001148614"/>
    </source>
</evidence>
<dbReference type="Proteomes" id="UP001148614">
    <property type="component" value="Unassembled WGS sequence"/>
</dbReference>